<protein>
    <submittedName>
        <fullName evidence="3">YdcF family protein</fullName>
    </submittedName>
</protein>
<dbReference type="EMBL" id="JBHSMT010000025">
    <property type="protein sequence ID" value="MFC5475031.1"/>
    <property type="molecule type" value="Genomic_DNA"/>
</dbReference>
<dbReference type="InterPro" id="IPR014729">
    <property type="entry name" value="Rossmann-like_a/b/a_fold"/>
</dbReference>
<evidence type="ECO:0000313" key="3">
    <source>
        <dbReference type="EMBL" id="MFC5475031.1"/>
    </source>
</evidence>
<proteinExistence type="predicted"/>
<dbReference type="Proteomes" id="UP001596045">
    <property type="component" value="Unassembled WGS sequence"/>
</dbReference>
<keyword evidence="1" id="KW-0812">Transmembrane</keyword>
<dbReference type="PANTHER" id="PTHR30336:SF20">
    <property type="entry name" value="DUF218 DOMAIN-CONTAINING PROTEIN"/>
    <property type="match status" value="1"/>
</dbReference>
<sequence>MIVPDSTAIATRSVSSGACIKAAVSRLLSIALCTAIAIVLVGLGDTYRSQDPCDVALVLGSGAHSYRLKARLDQAAQLYFAGRYRHLIVSGDSKTSGFDEAGVMQEYLVAAGIPASRITIDRAGFDTRASARNTAAVMHAQHYQTVCVVTQYFHIARTRLALRQQGIRRISSSYPPLFELWDVVMAVREAVGFYAYLLRGWLTPA</sequence>
<gene>
    <name evidence="3" type="ORF">ACFPM8_13800</name>
</gene>
<organism evidence="3 4">
    <name type="scientific">Paraherbaspirillum soli</name>
    <dbReference type="NCBI Taxonomy" id="631222"/>
    <lineage>
        <taxon>Bacteria</taxon>
        <taxon>Pseudomonadati</taxon>
        <taxon>Pseudomonadota</taxon>
        <taxon>Betaproteobacteria</taxon>
        <taxon>Burkholderiales</taxon>
        <taxon>Oxalobacteraceae</taxon>
        <taxon>Paraherbaspirillum</taxon>
    </lineage>
</organism>
<evidence type="ECO:0000256" key="1">
    <source>
        <dbReference type="SAM" id="Phobius"/>
    </source>
</evidence>
<dbReference type="RefSeq" id="WP_378998135.1">
    <property type="nucleotide sequence ID" value="NZ_JBHSMT010000025.1"/>
</dbReference>
<keyword evidence="1" id="KW-0472">Membrane</keyword>
<comment type="caution">
    <text evidence="3">The sequence shown here is derived from an EMBL/GenBank/DDBJ whole genome shotgun (WGS) entry which is preliminary data.</text>
</comment>
<evidence type="ECO:0000313" key="4">
    <source>
        <dbReference type="Proteomes" id="UP001596045"/>
    </source>
</evidence>
<dbReference type="Pfam" id="PF02698">
    <property type="entry name" value="DUF218"/>
    <property type="match status" value="1"/>
</dbReference>
<feature type="transmembrane region" description="Helical" evidence="1">
    <location>
        <begin position="23"/>
        <end position="43"/>
    </location>
</feature>
<dbReference type="PANTHER" id="PTHR30336">
    <property type="entry name" value="INNER MEMBRANE PROTEIN, PROBABLE PERMEASE"/>
    <property type="match status" value="1"/>
</dbReference>
<evidence type="ECO:0000259" key="2">
    <source>
        <dbReference type="Pfam" id="PF02698"/>
    </source>
</evidence>
<name>A0ABW0MC67_9BURK</name>
<reference evidence="4" key="1">
    <citation type="journal article" date="2019" name="Int. J. Syst. Evol. Microbiol.">
        <title>The Global Catalogue of Microorganisms (GCM) 10K type strain sequencing project: providing services to taxonomists for standard genome sequencing and annotation.</title>
        <authorList>
            <consortium name="The Broad Institute Genomics Platform"/>
            <consortium name="The Broad Institute Genome Sequencing Center for Infectious Disease"/>
            <person name="Wu L."/>
            <person name="Ma J."/>
        </authorList>
    </citation>
    <scope>NUCLEOTIDE SEQUENCE [LARGE SCALE GENOMIC DNA]</scope>
    <source>
        <strain evidence="4">JCM 17066</strain>
    </source>
</reference>
<feature type="domain" description="DUF218" evidence="2">
    <location>
        <begin position="54"/>
        <end position="190"/>
    </location>
</feature>
<dbReference type="Gene3D" id="3.40.50.620">
    <property type="entry name" value="HUPs"/>
    <property type="match status" value="1"/>
</dbReference>
<dbReference type="CDD" id="cd06259">
    <property type="entry name" value="YdcF-like"/>
    <property type="match status" value="1"/>
</dbReference>
<keyword evidence="4" id="KW-1185">Reference proteome</keyword>
<accession>A0ABW0MC67</accession>
<dbReference type="InterPro" id="IPR051599">
    <property type="entry name" value="Cell_Envelope_Assoc"/>
</dbReference>
<dbReference type="InterPro" id="IPR003848">
    <property type="entry name" value="DUF218"/>
</dbReference>
<keyword evidence="1" id="KW-1133">Transmembrane helix</keyword>